<protein>
    <recommendedName>
        <fullName evidence="3">HNH endonuclease</fullName>
    </recommendedName>
</protein>
<dbReference type="RefSeq" id="WP_300289051.1">
    <property type="nucleotide sequence ID" value="NZ_JASMRN010000003.1"/>
</dbReference>
<dbReference type="Proteomes" id="UP001568894">
    <property type="component" value="Unassembled WGS sequence"/>
</dbReference>
<keyword evidence="2" id="KW-1185">Reference proteome</keyword>
<evidence type="ECO:0008006" key="3">
    <source>
        <dbReference type="Google" id="ProtNLM"/>
    </source>
</evidence>
<reference evidence="1 2" key="1">
    <citation type="submission" date="2023-05" db="EMBL/GenBank/DDBJ databases">
        <title>Adaptations of aquatic viruses from atmosphere-close ecosystems of the Central Arctic Ocean.</title>
        <authorList>
            <person name="Rahlff J."/>
            <person name="Holmfeldt K."/>
        </authorList>
    </citation>
    <scope>NUCLEOTIDE SEQUENCE [LARGE SCALE GENOMIC DNA]</scope>
    <source>
        <strain evidence="1 2">Arc14</strain>
    </source>
</reference>
<gene>
    <name evidence="1" type="ORF">QO192_04040</name>
</gene>
<sequence length="221" mass="26070">MKNNLPKICYWCGIELTSETQKKEHVPPFTFFPKGFRENLVTVPSCVEHNNKYSSLDEKFQIFIKMFGTNEIAVNDFNDRVIRGLDRKEKESFVKDLNNKSSVVKINGKRNLLIELDHNESQLFIEKIIRGIYFYHKEKPAKGIIQSVTKFIHREVLNNPAIVEYLLEDVHLQLFTQGYFRNPEVFSYKFLEAQDTFAVIMNFYNEVEFIGWVFPEGFSFD</sequence>
<name>A0ABV4KA21_9FLAO</name>
<comment type="caution">
    <text evidence="1">The sequence shown here is derived from an EMBL/GenBank/DDBJ whole genome shotgun (WGS) entry which is preliminary data.</text>
</comment>
<organism evidence="1 2">
    <name type="scientific">Flavobacterium frigidarium</name>
    <dbReference type="NCBI Taxonomy" id="99286"/>
    <lineage>
        <taxon>Bacteria</taxon>
        <taxon>Pseudomonadati</taxon>
        <taxon>Bacteroidota</taxon>
        <taxon>Flavobacteriia</taxon>
        <taxon>Flavobacteriales</taxon>
        <taxon>Flavobacteriaceae</taxon>
        <taxon>Flavobacterium</taxon>
    </lineage>
</organism>
<dbReference type="EMBL" id="JASMRN010000003">
    <property type="protein sequence ID" value="MEZ7514451.1"/>
    <property type="molecule type" value="Genomic_DNA"/>
</dbReference>
<evidence type="ECO:0000313" key="2">
    <source>
        <dbReference type="Proteomes" id="UP001568894"/>
    </source>
</evidence>
<accession>A0ABV4KA21</accession>
<proteinExistence type="predicted"/>
<evidence type="ECO:0000313" key="1">
    <source>
        <dbReference type="EMBL" id="MEZ7514451.1"/>
    </source>
</evidence>